<keyword evidence="14" id="KW-1185">Reference proteome</keyword>
<keyword evidence="5 12" id="KW-1133">Transmembrane helix</keyword>
<evidence type="ECO:0000256" key="6">
    <source>
        <dbReference type="ARBA" id="ARBA00023002"/>
    </source>
</evidence>
<feature type="transmembrane region" description="Helical" evidence="12">
    <location>
        <begin position="203"/>
        <end position="224"/>
    </location>
</feature>
<evidence type="ECO:0000313" key="13">
    <source>
        <dbReference type="EMBL" id="GGC82747.1"/>
    </source>
</evidence>
<feature type="transmembrane region" description="Helical" evidence="12">
    <location>
        <begin position="59"/>
        <end position="78"/>
    </location>
</feature>
<dbReference type="PANTHER" id="PTHR35457">
    <property type="entry name" value="HEME A SYNTHASE"/>
    <property type="match status" value="1"/>
</dbReference>
<keyword evidence="6" id="KW-0560">Oxidoreductase</keyword>
<name>A0ABQ1NTT9_9BACI</name>
<keyword evidence="2" id="KW-1003">Cell membrane</keyword>
<dbReference type="EMBL" id="BMCJ01000002">
    <property type="protein sequence ID" value="GGC82747.1"/>
    <property type="molecule type" value="Genomic_DNA"/>
</dbReference>
<feature type="transmembrane region" description="Helical" evidence="12">
    <location>
        <begin position="261"/>
        <end position="286"/>
    </location>
</feature>
<comment type="subcellular location">
    <subcellularLocation>
        <location evidence="1">Membrane</location>
        <topology evidence="1">Multi-pass membrane protein</topology>
    </subcellularLocation>
</comment>
<reference evidence="14" key="1">
    <citation type="journal article" date="2019" name="Int. J. Syst. Evol. Microbiol.">
        <title>The Global Catalogue of Microorganisms (GCM) 10K type strain sequencing project: providing services to taxonomists for standard genome sequencing and annotation.</title>
        <authorList>
            <consortium name="The Broad Institute Genomics Platform"/>
            <consortium name="The Broad Institute Genome Sequencing Center for Infectious Disease"/>
            <person name="Wu L."/>
            <person name="Ma J."/>
        </authorList>
    </citation>
    <scope>NUCLEOTIDE SEQUENCE [LARGE SCALE GENOMIC DNA]</scope>
    <source>
        <strain evidence="14">CCM 7282</strain>
    </source>
</reference>
<dbReference type="InterPro" id="IPR003780">
    <property type="entry name" value="COX15/CtaA_fam"/>
</dbReference>
<evidence type="ECO:0000256" key="11">
    <source>
        <dbReference type="ARBA" id="ARBA00023444"/>
    </source>
</evidence>
<evidence type="ECO:0000256" key="9">
    <source>
        <dbReference type="ARBA" id="ARBA00023136"/>
    </source>
</evidence>
<keyword evidence="8" id="KW-0350">Heme biosynthesis</keyword>
<feature type="transmembrane region" description="Helical" evidence="12">
    <location>
        <begin position="236"/>
        <end position="255"/>
    </location>
</feature>
<keyword evidence="9 12" id="KW-0472">Membrane</keyword>
<organism evidence="13 14">
    <name type="scientific">Thalassobacillus devorans</name>
    <dbReference type="NCBI Taxonomy" id="279813"/>
    <lineage>
        <taxon>Bacteria</taxon>
        <taxon>Bacillati</taxon>
        <taxon>Bacillota</taxon>
        <taxon>Bacilli</taxon>
        <taxon>Bacillales</taxon>
        <taxon>Bacillaceae</taxon>
        <taxon>Thalassobacillus</taxon>
    </lineage>
</organism>
<protein>
    <submittedName>
        <fullName evidence="13">Cytochrome oxidase assembly protein</fullName>
    </submittedName>
</protein>
<dbReference type="RefSeq" id="WP_062441303.1">
    <property type="nucleotide sequence ID" value="NZ_BMCJ01000002.1"/>
</dbReference>
<keyword evidence="7" id="KW-0408">Iron</keyword>
<feature type="transmembrane region" description="Helical" evidence="12">
    <location>
        <begin position="158"/>
        <end position="176"/>
    </location>
</feature>
<dbReference type="Pfam" id="PF02628">
    <property type="entry name" value="COX15-CtaA"/>
    <property type="match status" value="1"/>
</dbReference>
<dbReference type="Proteomes" id="UP000619534">
    <property type="component" value="Unassembled WGS sequence"/>
</dbReference>
<feature type="transmembrane region" description="Helical" evidence="12">
    <location>
        <begin position="90"/>
        <end position="109"/>
    </location>
</feature>
<evidence type="ECO:0000256" key="12">
    <source>
        <dbReference type="SAM" id="Phobius"/>
    </source>
</evidence>
<gene>
    <name evidence="13" type="primary">ctaA</name>
    <name evidence="13" type="ORF">GCM10007216_11610</name>
</gene>
<proteinExistence type="predicted"/>
<keyword evidence="3 12" id="KW-0812">Transmembrane</keyword>
<accession>A0ABQ1NTT9</accession>
<evidence type="ECO:0000256" key="3">
    <source>
        <dbReference type="ARBA" id="ARBA00022692"/>
    </source>
</evidence>
<keyword evidence="4" id="KW-0479">Metal-binding</keyword>
<feature type="transmembrane region" description="Helical" evidence="12">
    <location>
        <begin position="115"/>
        <end position="137"/>
    </location>
</feature>
<evidence type="ECO:0000256" key="2">
    <source>
        <dbReference type="ARBA" id="ARBA00022475"/>
    </source>
</evidence>
<dbReference type="InterPro" id="IPR050450">
    <property type="entry name" value="COX15/CtaA_HemeA_synthase"/>
</dbReference>
<evidence type="ECO:0000256" key="1">
    <source>
        <dbReference type="ARBA" id="ARBA00004141"/>
    </source>
</evidence>
<evidence type="ECO:0000256" key="10">
    <source>
        <dbReference type="ARBA" id="ARBA00023157"/>
    </source>
</evidence>
<evidence type="ECO:0000256" key="4">
    <source>
        <dbReference type="ARBA" id="ARBA00022723"/>
    </source>
</evidence>
<comment type="caution">
    <text evidence="13">The sequence shown here is derived from an EMBL/GenBank/DDBJ whole genome shotgun (WGS) entry which is preliminary data.</text>
</comment>
<evidence type="ECO:0000256" key="5">
    <source>
        <dbReference type="ARBA" id="ARBA00022989"/>
    </source>
</evidence>
<keyword evidence="10" id="KW-1015">Disulfide bond</keyword>
<evidence type="ECO:0000256" key="7">
    <source>
        <dbReference type="ARBA" id="ARBA00023004"/>
    </source>
</evidence>
<evidence type="ECO:0000313" key="14">
    <source>
        <dbReference type="Proteomes" id="UP000619534"/>
    </source>
</evidence>
<dbReference type="PANTHER" id="PTHR35457:SF1">
    <property type="entry name" value="HEME A SYNTHASE"/>
    <property type="match status" value="1"/>
</dbReference>
<sequence length="296" mass="33150">MRKFSIFTVVFTFLALILGNLVVATESGDACGADWPFCNGSLIPVFTDYHVVIEYSHRIFTTLLGVVILINAVGAFITNRQSKAVRWLSMLSFGLLIFQSVIGGLNVLLGTPPGFSTFDVMFSQLLLVTMVLLSYSLHERESPVEPHHREAVAMSYKAFTVGFLFYIFQTVLGAFFKHSRASNVILDIPAHEYLITSESIANVIYSLHWVATVIVFVAALWFLIYSSKFRYHLTLAWAYMIFILLNAVVGIMIVVTKNTVLLSSIHMIVSTLTMMVGASVLGGYWFKLKKRHIKKA</sequence>
<comment type="pathway">
    <text evidence="11">Porphyrin-containing compound metabolism.</text>
</comment>
<evidence type="ECO:0000256" key="8">
    <source>
        <dbReference type="ARBA" id="ARBA00023133"/>
    </source>
</evidence>